<dbReference type="GO" id="GO:0005096">
    <property type="term" value="F:GTPase activator activity"/>
    <property type="evidence" value="ECO:0000318"/>
    <property type="project" value="GO_Central"/>
</dbReference>
<evidence type="ECO:0000259" key="3">
    <source>
        <dbReference type="PROSITE" id="PS50003"/>
    </source>
</evidence>
<dbReference type="Ensembl" id="ENSCINT00000018436.3">
    <property type="protein sequence ID" value="ENSCINP00000018436.3"/>
    <property type="gene ID" value="ENSCING00000009084.3"/>
</dbReference>
<dbReference type="OMA" id="REAWIEK"/>
<dbReference type="InterPro" id="IPR011993">
    <property type="entry name" value="PH-like_dom_sf"/>
</dbReference>
<dbReference type="InterPro" id="IPR039360">
    <property type="entry name" value="Ras_GTPase"/>
</dbReference>
<dbReference type="SUPFAM" id="SSF49562">
    <property type="entry name" value="C2 domain (Calcium/lipid-binding domain, CaLB)"/>
    <property type="match status" value="1"/>
</dbReference>
<keyword evidence="5" id="KW-1185">Reference proteome</keyword>
<feature type="region of interest" description="Disordered" evidence="2">
    <location>
        <begin position="55"/>
        <end position="133"/>
    </location>
</feature>
<dbReference type="STRING" id="7719.ENSCINP00000018436"/>
<dbReference type="PANTHER" id="PTHR10194">
    <property type="entry name" value="RAS GTPASE-ACTIVATING PROTEINS"/>
    <property type="match status" value="1"/>
</dbReference>
<dbReference type="GeneTree" id="ENSGT00940000155853"/>
<protein>
    <recommendedName>
        <fullName evidence="3">PH domain-containing protein</fullName>
    </recommendedName>
</protein>
<accession>F6QEI5</accession>
<dbReference type="InterPro" id="IPR057606">
    <property type="entry name" value="SynGAP1-like_PH"/>
</dbReference>
<dbReference type="InterPro" id="IPR035892">
    <property type="entry name" value="C2_domain_sf"/>
</dbReference>
<reference evidence="4" key="2">
    <citation type="submission" date="2025-08" db="UniProtKB">
        <authorList>
            <consortium name="Ensembl"/>
        </authorList>
    </citation>
    <scope>IDENTIFICATION</scope>
</reference>
<dbReference type="Proteomes" id="UP000008144">
    <property type="component" value="Unassembled WGS sequence"/>
</dbReference>
<reference evidence="5" key="1">
    <citation type="journal article" date="2002" name="Science">
        <title>The draft genome of Ciona intestinalis: insights into chordate and vertebrate origins.</title>
        <authorList>
            <person name="Dehal P."/>
            <person name="Satou Y."/>
            <person name="Campbell R.K."/>
            <person name="Chapman J."/>
            <person name="Degnan B."/>
            <person name="De Tomaso A."/>
            <person name="Davidson B."/>
            <person name="Di Gregorio A."/>
            <person name="Gelpke M."/>
            <person name="Goodstein D.M."/>
            <person name="Harafuji N."/>
            <person name="Hastings K.E."/>
            <person name="Ho I."/>
            <person name="Hotta K."/>
            <person name="Huang W."/>
            <person name="Kawashima T."/>
            <person name="Lemaire P."/>
            <person name="Martinez D."/>
            <person name="Meinertzhagen I.A."/>
            <person name="Necula S."/>
            <person name="Nonaka M."/>
            <person name="Putnam N."/>
            <person name="Rash S."/>
            <person name="Saiga H."/>
            <person name="Satake M."/>
            <person name="Terry A."/>
            <person name="Yamada L."/>
            <person name="Wang H.G."/>
            <person name="Awazu S."/>
            <person name="Azumi K."/>
            <person name="Boore J."/>
            <person name="Branno M."/>
            <person name="Chin-Bow S."/>
            <person name="DeSantis R."/>
            <person name="Doyle S."/>
            <person name="Francino P."/>
            <person name="Keys D.N."/>
            <person name="Haga S."/>
            <person name="Hayashi H."/>
            <person name="Hino K."/>
            <person name="Imai K.S."/>
            <person name="Inaba K."/>
            <person name="Kano S."/>
            <person name="Kobayashi K."/>
            <person name="Kobayashi M."/>
            <person name="Lee B.I."/>
            <person name="Makabe K.W."/>
            <person name="Manohar C."/>
            <person name="Matassi G."/>
            <person name="Medina M."/>
            <person name="Mochizuki Y."/>
            <person name="Mount S."/>
            <person name="Morishita T."/>
            <person name="Miura S."/>
            <person name="Nakayama A."/>
            <person name="Nishizaka S."/>
            <person name="Nomoto H."/>
            <person name="Ohta F."/>
            <person name="Oishi K."/>
            <person name="Rigoutsos I."/>
            <person name="Sano M."/>
            <person name="Sasaki A."/>
            <person name="Sasakura Y."/>
            <person name="Shoguchi E."/>
            <person name="Shin-i T."/>
            <person name="Spagnuolo A."/>
            <person name="Stainier D."/>
            <person name="Suzuki M.M."/>
            <person name="Tassy O."/>
            <person name="Takatori N."/>
            <person name="Tokuoka M."/>
            <person name="Yagi K."/>
            <person name="Yoshizaki F."/>
            <person name="Wada S."/>
            <person name="Zhang C."/>
            <person name="Hyatt P.D."/>
            <person name="Larimer F."/>
            <person name="Detter C."/>
            <person name="Doggett N."/>
            <person name="Glavina T."/>
            <person name="Hawkins T."/>
            <person name="Richardson P."/>
            <person name="Lucas S."/>
            <person name="Kohara Y."/>
            <person name="Levine M."/>
            <person name="Satoh N."/>
            <person name="Rokhsar D.S."/>
        </authorList>
    </citation>
    <scope>NUCLEOTIDE SEQUENCE [LARGE SCALE GENOMIC DNA]</scope>
</reference>
<dbReference type="SMART" id="SM00233">
    <property type="entry name" value="PH"/>
    <property type="match status" value="1"/>
</dbReference>
<dbReference type="GO" id="GO:1902531">
    <property type="term" value="P:regulation of intracellular signal transduction"/>
    <property type="evidence" value="ECO:0000318"/>
    <property type="project" value="GO_Central"/>
</dbReference>
<name>F6QEI5_CIOIN</name>
<evidence type="ECO:0000313" key="4">
    <source>
        <dbReference type="Ensembl" id="ENSCINP00000018436.3"/>
    </source>
</evidence>
<organism evidence="4 5">
    <name type="scientific">Ciona intestinalis</name>
    <name type="common">Transparent sea squirt</name>
    <name type="synonym">Ascidia intestinalis</name>
    <dbReference type="NCBI Taxonomy" id="7719"/>
    <lineage>
        <taxon>Eukaryota</taxon>
        <taxon>Metazoa</taxon>
        <taxon>Chordata</taxon>
        <taxon>Tunicata</taxon>
        <taxon>Ascidiacea</taxon>
        <taxon>Phlebobranchia</taxon>
        <taxon>Cionidae</taxon>
        <taxon>Ciona</taxon>
    </lineage>
</organism>
<proteinExistence type="predicted"/>
<feature type="domain" description="PH" evidence="3">
    <location>
        <begin position="1"/>
        <end position="224"/>
    </location>
</feature>
<evidence type="ECO:0000313" key="5">
    <source>
        <dbReference type="Proteomes" id="UP000008144"/>
    </source>
</evidence>
<dbReference type="HOGENOM" id="CLU_070970_0_0_1"/>
<sequence length="304" mass="34465">MDMRGWLAVCDIQGLPSHRLSCGQLASGVWSTKYCVLAEQKLWILDESNVETFFSDSGNGMKPSASEEEEVFKQMEESFDATDASSDSRRRRQPSEVFPPNRDGIPNFLQRKIPPIRRSKSTKLSSGKENRPQDINALMAQGGPPKPEVELPFFMPAIESPDTLDLTSSPSDYDGAIVRPLHHSILGKDHCFEVVTHKGDSRCFGCDSAGEREAWIEKIKRTINPNLDNSRRIEHQLTLFVQEAKGLPTKKRYFCEICLDRKLCARTTSKLKNDSSVLWSEHFEFSSMPHIEDITVHLYKDSDK</sequence>
<dbReference type="PANTHER" id="PTHR10194:SF142">
    <property type="entry name" value="NEUROFIBROMIN"/>
    <property type="match status" value="1"/>
</dbReference>
<dbReference type="SUPFAM" id="SSF50729">
    <property type="entry name" value="PH domain-like"/>
    <property type="match status" value="1"/>
</dbReference>
<evidence type="ECO:0000256" key="2">
    <source>
        <dbReference type="SAM" id="MobiDB-lite"/>
    </source>
</evidence>
<evidence type="ECO:0000256" key="1">
    <source>
        <dbReference type="ARBA" id="ARBA00022553"/>
    </source>
</evidence>
<dbReference type="AlphaFoldDB" id="F6QEI5"/>
<reference evidence="4" key="3">
    <citation type="submission" date="2025-09" db="UniProtKB">
        <authorList>
            <consortium name="Ensembl"/>
        </authorList>
    </citation>
    <scope>IDENTIFICATION</scope>
</reference>
<dbReference type="Pfam" id="PF25321">
    <property type="entry name" value="PH_RASGAP"/>
    <property type="match status" value="1"/>
</dbReference>
<dbReference type="InterPro" id="IPR001849">
    <property type="entry name" value="PH_domain"/>
</dbReference>
<dbReference type="InParanoid" id="F6QEI5"/>
<dbReference type="PROSITE" id="PS50003">
    <property type="entry name" value="PH_DOMAIN"/>
    <property type="match status" value="1"/>
</dbReference>
<keyword evidence="1" id="KW-0597">Phosphoprotein</keyword>
<dbReference type="Gene3D" id="2.30.29.30">
    <property type="entry name" value="Pleckstrin-homology domain (PH domain)/Phosphotyrosine-binding domain (PTB)"/>
    <property type="match status" value="1"/>
</dbReference>